<dbReference type="SUPFAM" id="SSF53474">
    <property type="entry name" value="alpha/beta-Hydrolases"/>
    <property type="match status" value="1"/>
</dbReference>
<evidence type="ECO:0000313" key="4">
    <source>
        <dbReference type="Proteomes" id="UP000518887"/>
    </source>
</evidence>
<evidence type="ECO:0000256" key="1">
    <source>
        <dbReference type="ARBA" id="ARBA00022801"/>
    </source>
</evidence>
<organism evidence="3 4">
    <name type="scientific">Treponema ruminis</name>
    <dbReference type="NCBI Taxonomy" id="744515"/>
    <lineage>
        <taxon>Bacteria</taxon>
        <taxon>Pseudomonadati</taxon>
        <taxon>Spirochaetota</taxon>
        <taxon>Spirochaetia</taxon>
        <taxon>Spirochaetales</taxon>
        <taxon>Treponemataceae</taxon>
        <taxon>Treponema</taxon>
    </lineage>
</organism>
<dbReference type="GO" id="GO:0016787">
    <property type="term" value="F:hydrolase activity"/>
    <property type="evidence" value="ECO:0007669"/>
    <property type="project" value="UniProtKB-KW"/>
</dbReference>
<dbReference type="Gene3D" id="3.40.50.1820">
    <property type="entry name" value="alpha/beta hydrolase"/>
    <property type="match status" value="1"/>
</dbReference>
<proteinExistence type="predicted"/>
<keyword evidence="1" id="KW-0378">Hydrolase</keyword>
<dbReference type="EMBL" id="JACHFQ010000001">
    <property type="protein sequence ID" value="MBB5225008.1"/>
    <property type="molecule type" value="Genomic_DNA"/>
</dbReference>
<dbReference type="AlphaFoldDB" id="A0A7W8G6Y6"/>
<reference evidence="3 4" key="1">
    <citation type="submission" date="2020-08" db="EMBL/GenBank/DDBJ databases">
        <title>Genomic Encyclopedia of Type Strains, Phase IV (KMG-IV): sequencing the most valuable type-strain genomes for metagenomic binning, comparative biology and taxonomic classification.</title>
        <authorList>
            <person name="Goeker M."/>
        </authorList>
    </citation>
    <scope>NUCLEOTIDE SEQUENCE [LARGE SCALE GENOMIC DNA]</scope>
    <source>
        <strain evidence="3 4">DSM 103462</strain>
    </source>
</reference>
<dbReference type="PANTHER" id="PTHR48081:SF6">
    <property type="entry name" value="PEPTIDASE S9 PROLYL OLIGOPEPTIDASE CATALYTIC DOMAIN-CONTAINING PROTEIN"/>
    <property type="match status" value="1"/>
</dbReference>
<protein>
    <submittedName>
        <fullName evidence="3">Acetyl esterase/lipase</fullName>
    </submittedName>
</protein>
<evidence type="ECO:0000259" key="2">
    <source>
        <dbReference type="Pfam" id="PF20434"/>
    </source>
</evidence>
<dbReference type="RefSeq" id="WP_184656846.1">
    <property type="nucleotide sequence ID" value="NZ_JACHFQ010000001.1"/>
</dbReference>
<gene>
    <name evidence="3" type="ORF">HNP76_000348</name>
</gene>
<comment type="caution">
    <text evidence="3">The sequence shown here is derived from an EMBL/GenBank/DDBJ whole genome shotgun (WGS) entry which is preliminary data.</text>
</comment>
<keyword evidence="4" id="KW-1185">Reference proteome</keyword>
<dbReference type="Proteomes" id="UP000518887">
    <property type="component" value="Unassembled WGS sequence"/>
</dbReference>
<dbReference type="InterPro" id="IPR049492">
    <property type="entry name" value="BD-FAE-like_dom"/>
</dbReference>
<dbReference type="InterPro" id="IPR050300">
    <property type="entry name" value="GDXG_lipolytic_enzyme"/>
</dbReference>
<evidence type="ECO:0000313" key="3">
    <source>
        <dbReference type="EMBL" id="MBB5225008.1"/>
    </source>
</evidence>
<dbReference type="Pfam" id="PF20434">
    <property type="entry name" value="BD-FAE"/>
    <property type="match status" value="1"/>
</dbReference>
<name>A0A7W8G6Y6_9SPIR</name>
<dbReference type="PANTHER" id="PTHR48081">
    <property type="entry name" value="AB HYDROLASE SUPERFAMILY PROTEIN C4A8.06C"/>
    <property type="match status" value="1"/>
</dbReference>
<sequence>MKGKFFLAILIFSSINIQFFAKDYTQKIFLWDGVPKMETQKRDTILYYVPAKDSLPEKKPAVIICPGGSYHHLGMPHEGFASARWFSSHGIAAFVLRYRVAYNCHHYPDQLEDLQMAIVYVREHAEEFGIDKNKVGAIGYSAGGHLVTMAGEFASSHDELSKLGIKTSESLRPDFVMPIYPVVSMQDDIGHRWSRRSLLGHQWKEPNATKGWSPLNFWGHAYSQSLKDEFSMELNVPDDMPPTFILACEDDPVVIYENSVRLEAALAAKNIPHLFVSYPKGGHGFGMKESSFIMEESHWNDEKLLPWLKEIGVLE</sequence>
<dbReference type="InterPro" id="IPR029058">
    <property type="entry name" value="AB_hydrolase_fold"/>
</dbReference>
<feature type="domain" description="BD-FAE-like" evidence="2">
    <location>
        <begin position="48"/>
        <end position="266"/>
    </location>
</feature>
<accession>A0A7W8G6Y6</accession>